<dbReference type="InterPro" id="IPR011467">
    <property type="entry name" value="DUF1573"/>
</dbReference>
<dbReference type="PROSITE" id="PS51257">
    <property type="entry name" value="PROKAR_LIPOPROTEIN"/>
    <property type="match status" value="1"/>
</dbReference>
<comment type="caution">
    <text evidence="1">The sequence shown here is derived from an EMBL/GenBank/DDBJ whole genome shotgun (WGS) entry which is preliminary data.</text>
</comment>
<protein>
    <recommendedName>
        <fullName evidence="3">DUF1573 domain-containing protein</fullName>
    </recommendedName>
</protein>
<organism evidence="1 2">
    <name type="scientific">Sphingobacterium paucimobilis HER1398</name>
    <dbReference type="NCBI Taxonomy" id="1346330"/>
    <lineage>
        <taxon>Bacteria</taxon>
        <taxon>Pseudomonadati</taxon>
        <taxon>Bacteroidota</taxon>
        <taxon>Sphingobacteriia</taxon>
        <taxon>Sphingobacteriales</taxon>
        <taxon>Sphingobacteriaceae</taxon>
        <taxon>Sphingobacterium</taxon>
    </lineage>
</organism>
<dbReference type="PANTHER" id="PTHR37833">
    <property type="entry name" value="LIPOPROTEIN-RELATED"/>
    <property type="match status" value="1"/>
</dbReference>
<dbReference type="SUPFAM" id="SSF52833">
    <property type="entry name" value="Thioredoxin-like"/>
    <property type="match status" value="1"/>
</dbReference>
<dbReference type="PANTHER" id="PTHR37833:SF1">
    <property type="entry name" value="SIGNAL PEPTIDE PROTEIN"/>
    <property type="match status" value="1"/>
</dbReference>
<dbReference type="PATRIC" id="fig|1346330.5.peg.1355"/>
<dbReference type="Gene3D" id="2.60.40.10">
    <property type="entry name" value="Immunoglobulins"/>
    <property type="match status" value="1"/>
</dbReference>
<dbReference type="STRING" id="1346330.M472_15440"/>
<accession>U2HEH6</accession>
<dbReference type="RefSeq" id="WP_021069534.1">
    <property type="nucleotide sequence ID" value="NZ_ATDL01000009.1"/>
</dbReference>
<evidence type="ECO:0008006" key="3">
    <source>
        <dbReference type="Google" id="ProtNLM"/>
    </source>
</evidence>
<dbReference type="InterPro" id="IPR013783">
    <property type="entry name" value="Ig-like_fold"/>
</dbReference>
<gene>
    <name evidence="1" type="ORF">M472_15440</name>
</gene>
<dbReference type="InterPro" id="IPR036249">
    <property type="entry name" value="Thioredoxin-like_sf"/>
</dbReference>
<proteinExistence type="predicted"/>
<dbReference type="Pfam" id="PF07610">
    <property type="entry name" value="DUF1573"/>
    <property type="match status" value="1"/>
</dbReference>
<sequence>MRLFLCYLLFFVFFVSCADKKVEIDLSGLDNIDESIGLAVGKQYYLALVIGNGSCDLCDHYKREILKLDNSPKQVFFENLLIKSVDITKPQNLWINQVVREYGFPLTVIFDPDGNIKGFFRGANIKRLFEGMAALEKDQVYYRASNVFLNLESKENLSKDLVSDHQKIDFINSVYRLYREFRTGKEGDVNQRKQIDESIRIQPYFLNNYLLVRSMVNDRKEDASILAAKVLDNYPGELDDILYGDFKRELRSIAGLDNADVVGARIGFDRRIINFGEEKVGSTKTIEVPISNTGTDALFISNVRGSCTCLDLKWPRDSIKPQESGVIRVKYNLANRGDFNQSIFISSNSSPFQPEEVKIMGTVN</sequence>
<dbReference type="EMBL" id="ATDL01000009">
    <property type="protein sequence ID" value="ERJ60156.1"/>
    <property type="molecule type" value="Genomic_DNA"/>
</dbReference>
<reference evidence="1 2" key="1">
    <citation type="journal article" date="2013" name="Genome Announc.">
        <title>The Draft Genome Sequence of Sphingomonas paucimobilis Strain HER1398 (Proteobacteria), Host to the Giant PAU Phage, Indicates That It Is a Member of the Genus Sphingobacterium (Bacteroidetes).</title>
        <authorList>
            <person name="White R.A.III."/>
            <person name="Suttle C.A."/>
        </authorList>
    </citation>
    <scope>NUCLEOTIDE SEQUENCE [LARGE SCALE GENOMIC DNA]</scope>
    <source>
        <strain evidence="1 2">HER1398</strain>
    </source>
</reference>
<name>U2HEH6_9SPHI</name>
<evidence type="ECO:0000313" key="1">
    <source>
        <dbReference type="EMBL" id="ERJ60156.1"/>
    </source>
</evidence>
<evidence type="ECO:0000313" key="2">
    <source>
        <dbReference type="Proteomes" id="UP000016584"/>
    </source>
</evidence>
<dbReference type="OrthoDB" id="790920at2"/>
<keyword evidence="2" id="KW-1185">Reference proteome</keyword>
<dbReference type="AlphaFoldDB" id="U2HEH6"/>
<dbReference type="Proteomes" id="UP000016584">
    <property type="component" value="Unassembled WGS sequence"/>
</dbReference>